<comment type="caution">
    <text evidence="3">The sequence shown here is derived from an EMBL/GenBank/DDBJ whole genome shotgun (WGS) entry which is preliminary data.</text>
</comment>
<dbReference type="AlphaFoldDB" id="A0AAJ1QZM1"/>
<feature type="domain" description="Secretion system C-terminal sorting" evidence="2">
    <location>
        <begin position="1"/>
        <end position="67"/>
    </location>
</feature>
<dbReference type="RefSeq" id="WP_261972952.1">
    <property type="nucleotide sequence ID" value="NZ_CP103460.1"/>
</dbReference>
<evidence type="ECO:0000313" key="3">
    <source>
        <dbReference type="EMBL" id="MDN3620702.1"/>
    </source>
</evidence>
<dbReference type="InterPro" id="IPR026444">
    <property type="entry name" value="Secre_tail"/>
</dbReference>
<sequence length="69" mass="7650">MYPNPASSILKIDADNFTLKDVEIFNVLGKKVFASTESEINIAHLVNGVYLLKIESDKGNIGTKRIIKN</sequence>
<accession>A0AAJ1QZM1</accession>
<reference evidence="3 4" key="1">
    <citation type="journal article" date="2014" name="Int. J. Syst. Evol. Microbiol.">
        <title>Complete genome sequence of Corynebacterium casei LMG S-19264T (=DSM 44701T), isolated from a smear-ripened cheese.</title>
        <authorList>
            <consortium name="US DOE Joint Genome Institute (JGI-PGF)"/>
            <person name="Walter F."/>
            <person name="Albersmeier A."/>
            <person name="Kalinowski J."/>
            <person name="Ruckert C."/>
        </authorList>
    </citation>
    <scope>NUCLEOTIDE SEQUENCE [LARGE SCALE GENOMIC DNA]</scope>
    <source>
        <strain evidence="3 4">CECT 8670</strain>
    </source>
</reference>
<proteinExistence type="predicted"/>
<organism evidence="3 4">
    <name type="scientific">Polaribacter sejongensis</name>
    <dbReference type="NCBI Taxonomy" id="985043"/>
    <lineage>
        <taxon>Bacteria</taxon>
        <taxon>Pseudomonadati</taxon>
        <taxon>Bacteroidota</taxon>
        <taxon>Flavobacteriia</taxon>
        <taxon>Flavobacteriales</taxon>
        <taxon>Flavobacteriaceae</taxon>
    </lineage>
</organism>
<dbReference type="Proteomes" id="UP001228636">
    <property type="component" value="Unassembled WGS sequence"/>
</dbReference>
<evidence type="ECO:0000313" key="4">
    <source>
        <dbReference type="Proteomes" id="UP001228636"/>
    </source>
</evidence>
<name>A0AAJ1QZM1_9FLAO</name>
<evidence type="ECO:0000256" key="1">
    <source>
        <dbReference type="ARBA" id="ARBA00022729"/>
    </source>
</evidence>
<evidence type="ECO:0000259" key="2">
    <source>
        <dbReference type="Pfam" id="PF18962"/>
    </source>
</evidence>
<dbReference type="NCBIfam" id="TIGR04183">
    <property type="entry name" value="Por_Secre_tail"/>
    <property type="match status" value="1"/>
</dbReference>
<gene>
    <name evidence="3" type="ORF">QWY81_14650</name>
</gene>
<dbReference type="Pfam" id="PF18962">
    <property type="entry name" value="Por_Secre_tail"/>
    <property type="match status" value="1"/>
</dbReference>
<protein>
    <submittedName>
        <fullName evidence="3">T9SS type A sorting domain-containing protein</fullName>
    </submittedName>
</protein>
<dbReference type="EMBL" id="JAUFQH010000014">
    <property type="protein sequence ID" value="MDN3620702.1"/>
    <property type="molecule type" value="Genomic_DNA"/>
</dbReference>
<keyword evidence="1" id="KW-0732">Signal</keyword>